<dbReference type="InterPro" id="IPR038602">
    <property type="entry name" value="Mite_allergen_7_sf"/>
</dbReference>
<evidence type="ECO:0000313" key="1">
    <source>
        <dbReference type="EMBL" id="KAK8771040.1"/>
    </source>
</evidence>
<dbReference type="Gene3D" id="3.15.10.50">
    <property type="match status" value="1"/>
</dbReference>
<name>A0AAQ4E8P4_AMBAM</name>
<proteinExistence type="predicted"/>
<dbReference type="Proteomes" id="UP001321473">
    <property type="component" value="Unassembled WGS sequence"/>
</dbReference>
<protein>
    <submittedName>
        <fullName evidence="1">Uncharacterized protein</fullName>
    </submittedName>
</protein>
<keyword evidence="2" id="KW-1185">Reference proteome</keyword>
<dbReference type="EMBL" id="JARKHS020020208">
    <property type="protein sequence ID" value="KAK8771040.1"/>
    <property type="molecule type" value="Genomic_DNA"/>
</dbReference>
<reference evidence="1 2" key="1">
    <citation type="journal article" date="2023" name="Arcadia Sci">
        <title>De novo assembly of a long-read Amblyomma americanum tick genome.</title>
        <authorList>
            <person name="Chou S."/>
            <person name="Poskanzer K.E."/>
            <person name="Rollins M."/>
            <person name="Thuy-Boun P.S."/>
        </authorList>
    </citation>
    <scope>NUCLEOTIDE SEQUENCE [LARGE SCALE GENOMIC DNA]</scope>
    <source>
        <strain evidence="1">F_SG_1</strain>
        <tissue evidence="1">Salivary glands</tissue>
    </source>
</reference>
<accession>A0AAQ4E8P4</accession>
<organism evidence="1 2">
    <name type="scientific">Amblyomma americanum</name>
    <name type="common">Lone star tick</name>
    <dbReference type="NCBI Taxonomy" id="6943"/>
    <lineage>
        <taxon>Eukaryota</taxon>
        <taxon>Metazoa</taxon>
        <taxon>Ecdysozoa</taxon>
        <taxon>Arthropoda</taxon>
        <taxon>Chelicerata</taxon>
        <taxon>Arachnida</taxon>
        <taxon>Acari</taxon>
        <taxon>Parasitiformes</taxon>
        <taxon>Ixodida</taxon>
        <taxon>Ixodoidea</taxon>
        <taxon>Ixodidae</taxon>
        <taxon>Amblyomminae</taxon>
        <taxon>Amblyomma</taxon>
    </lineage>
</organism>
<gene>
    <name evidence="1" type="ORF">V5799_025715</name>
</gene>
<dbReference type="AlphaFoldDB" id="A0AAQ4E8P4"/>
<sequence length="138" mass="14960">MLRVFRLNAALVQRLTPLRVPGELRFPGGRVHDVRVLGLPALQRHGDVAASLKGGVLGLSGGLGLDELLVQCQYTAGPRRPLQLAGEVDGRVTNLTARMTLGVNVARATASLDVFKVRAFRTRRRRHAQAQAFVSGCR</sequence>
<evidence type="ECO:0000313" key="2">
    <source>
        <dbReference type="Proteomes" id="UP001321473"/>
    </source>
</evidence>
<comment type="caution">
    <text evidence="1">The sequence shown here is derived from an EMBL/GenBank/DDBJ whole genome shotgun (WGS) entry which is preliminary data.</text>
</comment>